<reference evidence="2" key="2">
    <citation type="journal article" date="2023" name="Plants (Basel)">
        <title>Annotation of the Turnera subulata (Passifloraceae) Draft Genome Reveals the S-Locus Evolved after the Divergence of Turneroideae from Passifloroideae in a Stepwise Manner.</title>
        <authorList>
            <person name="Henning P.M."/>
            <person name="Roalson E.H."/>
            <person name="Mir W."/>
            <person name="McCubbin A.G."/>
            <person name="Shore J.S."/>
        </authorList>
    </citation>
    <scope>NUCLEOTIDE SEQUENCE</scope>
    <source>
        <strain evidence="2">F60SS</strain>
    </source>
</reference>
<reference evidence="2" key="1">
    <citation type="submission" date="2022-02" db="EMBL/GenBank/DDBJ databases">
        <authorList>
            <person name="Henning P.M."/>
            <person name="McCubbin A.G."/>
            <person name="Shore J.S."/>
        </authorList>
    </citation>
    <scope>NUCLEOTIDE SEQUENCE</scope>
    <source>
        <strain evidence="2">F60SS</strain>
        <tissue evidence="2">Leaves</tissue>
    </source>
</reference>
<gene>
    <name evidence="2" type="ORF">Tsubulata_007081</name>
</gene>
<dbReference type="SUPFAM" id="SSF47473">
    <property type="entry name" value="EF-hand"/>
    <property type="match status" value="1"/>
</dbReference>
<dbReference type="AlphaFoldDB" id="A0A9Q0FVQ4"/>
<dbReference type="Proteomes" id="UP001141552">
    <property type="component" value="Unassembled WGS sequence"/>
</dbReference>
<protein>
    <recommendedName>
        <fullName evidence="1">EF-hand domain-containing protein</fullName>
    </recommendedName>
</protein>
<sequence length="362" mass="39801">KAKKKKRGTAFESLSVIKLSTTPRKPVFSFFKTSVVFKTMSDGGITVLDGTQLRSLHVSLPTAAAPLTGARLLDLAESSASQSLLGLSLPQTLKSSALSRLHLNDDDNAAVTFRQTELDPEAALKTLNDYIAAIADELHDNPMVVSILDGSGLRDEDDFAMIAESLFTDLDTEDKGKISKTQMKNALHHMGVEMGVPPVEDFPLLNDILKKHGVEGEAELGQSQFAELLLPILQDVADALAENHVVVIHKVKIVNGSVLRKLLANENRLNDVIGKMLQEKRSRNNNQESAQIVRDFLQTNGKELGLPPPEANEAVNLLYDAVFADSRGALEKDEEYREFTKEILEKFAEQLDLNPVYCDLDN</sequence>
<evidence type="ECO:0000313" key="2">
    <source>
        <dbReference type="EMBL" id="KAJ4838585.1"/>
    </source>
</evidence>
<accession>A0A9Q0FVQ4</accession>
<dbReference type="InterPro" id="IPR011992">
    <property type="entry name" value="EF-hand-dom_pair"/>
</dbReference>
<evidence type="ECO:0000313" key="3">
    <source>
        <dbReference type="Proteomes" id="UP001141552"/>
    </source>
</evidence>
<dbReference type="PANTHER" id="PTHR34574:SF3">
    <property type="entry name" value="CALCIUM-BINDING EF HAND FAMILY PROTEIN"/>
    <property type="match status" value="1"/>
</dbReference>
<evidence type="ECO:0000259" key="1">
    <source>
        <dbReference type="PROSITE" id="PS50222"/>
    </source>
</evidence>
<proteinExistence type="predicted"/>
<dbReference type="InterPro" id="IPR002048">
    <property type="entry name" value="EF_hand_dom"/>
</dbReference>
<feature type="non-terminal residue" evidence="2">
    <location>
        <position position="362"/>
    </location>
</feature>
<dbReference type="PANTHER" id="PTHR34574">
    <property type="entry name" value="CALCIUM-BINDING EF-HAND FAMILY PROTEIN-RELATED"/>
    <property type="match status" value="1"/>
</dbReference>
<dbReference type="GO" id="GO:0005509">
    <property type="term" value="F:calcium ion binding"/>
    <property type="evidence" value="ECO:0007669"/>
    <property type="project" value="InterPro"/>
</dbReference>
<dbReference type="OrthoDB" id="2016045at2759"/>
<feature type="domain" description="EF-hand" evidence="1">
    <location>
        <begin position="158"/>
        <end position="193"/>
    </location>
</feature>
<name>A0A9Q0FVQ4_9ROSI</name>
<organism evidence="2 3">
    <name type="scientific">Turnera subulata</name>
    <dbReference type="NCBI Taxonomy" id="218843"/>
    <lineage>
        <taxon>Eukaryota</taxon>
        <taxon>Viridiplantae</taxon>
        <taxon>Streptophyta</taxon>
        <taxon>Embryophyta</taxon>
        <taxon>Tracheophyta</taxon>
        <taxon>Spermatophyta</taxon>
        <taxon>Magnoliopsida</taxon>
        <taxon>eudicotyledons</taxon>
        <taxon>Gunneridae</taxon>
        <taxon>Pentapetalae</taxon>
        <taxon>rosids</taxon>
        <taxon>fabids</taxon>
        <taxon>Malpighiales</taxon>
        <taxon>Passifloraceae</taxon>
        <taxon>Turnera</taxon>
    </lineage>
</organism>
<dbReference type="EMBL" id="JAKUCV010003517">
    <property type="protein sequence ID" value="KAJ4838585.1"/>
    <property type="molecule type" value="Genomic_DNA"/>
</dbReference>
<comment type="caution">
    <text evidence="2">The sequence shown here is derived from an EMBL/GenBank/DDBJ whole genome shotgun (WGS) entry which is preliminary data.</text>
</comment>
<dbReference type="PROSITE" id="PS50222">
    <property type="entry name" value="EF_HAND_2"/>
    <property type="match status" value="1"/>
</dbReference>
<keyword evidence="3" id="KW-1185">Reference proteome</keyword>